<evidence type="ECO:0000256" key="1">
    <source>
        <dbReference type="SAM" id="MobiDB-lite"/>
    </source>
</evidence>
<proteinExistence type="predicted"/>
<dbReference type="EMBL" id="QKWP01003203">
    <property type="protein sequence ID" value="RIB01302.1"/>
    <property type="molecule type" value="Genomic_DNA"/>
</dbReference>
<name>A0A397TT49_9GLOM</name>
<dbReference type="AlphaFoldDB" id="A0A397TT49"/>
<feature type="compositionally biased region" description="Polar residues" evidence="1">
    <location>
        <begin position="67"/>
        <end position="100"/>
    </location>
</feature>
<sequence>MVEPRLQISITHLSTEKSIVRTLTTIATPHYEAAKVVDGALKQMAKKTRGHQNLNDSRSFLLESRVQEQSLRSPQAENIVNQKEQPRSTIVATKTDQSEP</sequence>
<reference evidence="2 3" key="1">
    <citation type="submission" date="2018-06" db="EMBL/GenBank/DDBJ databases">
        <title>Comparative genomics reveals the genomic features of Rhizophagus irregularis, R. cerebriforme, R. diaphanum and Gigaspora rosea, and their symbiotic lifestyle signature.</title>
        <authorList>
            <person name="Morin E."/>
            <person name="San Clemente H."/>
            <person name="Chen E.C.H."/>
            <person name="De La Providencia I."/>
            <person name="Hainaut M."/>
            <person name="Kuo A."/>
            <person name="Kohler A."/>
            <person name="Murat C."/>
            <person name="Tang N."/>
            <person name="Roy S."/>
            <person name="Loubradou J."/>
            <person name="Henrissat B."/>
            <person name="Grigoriev I.V."/>
            <person name="Corradi N."/>
            <person name="Roux C."/>
            <person name="Martin F.M."/>
        </authorList>
    </citation>
    <scope>NUCLEOTIDE SEQUENCE [LARGE SCALE GENOMIC DNA]</scope>
    <source>
        <strain evidence="2 3">DAOM 194757</strain>
    </source>
</reference>
<protein>
    <submittedName>
        <fullName evidence="2">Uncharacterized protein</fullName>
    </submittedName>
</protein>
<comment type="caution">
    <text evidence="2">The sequence shown here is derived from an EMBL/GenBank/DDBJ whole genome shotgun (WGS) entry which is preliminary data.</text>
</comment>
<feature type="region of interest" description="Disordered" evidence="1">
    <location>
        <begin position="66"/>
        <end position="100"/>
    </location>
</feature>
<evidence type="ECO:0000313" key="2">
    <source>
        <dbReference type="EMBL" id="RIB01302.1"/>
    </source>
</evidence>
<keyword evidence="3" id="KW-1185">Reference proteome</keyword>
<dbReference type="Proteomes" id="UP000266673">
    <property type="component" value="Unassembled WGS sequence"/>
</dbReference>
<gene>
    <name evidence="2" type="ORF">C2G38_2256251</name>
</gene>
<accession>A0A397TT49</accession>
<organism evidence="2 3">
    <name type="scientific">Gigaspora rosea</name>
    <dbReference type="NCBI Taxonomy" id="44941"/>
    <lineage>
        <taxon>Eukaryota</taxon>
        <taxon>Fungi</taxon>
        <taxon>Fungi incertae sedis</taxon>
        <taxon>Mucoromycota</taxon>
        <taxon>Glomeromycotina</taxon>
        <taxon>Glomeromycetes</taxon>
        <taxon>Diversisporales</taxon>
        <taxon>Gigasporaceae</taxon>
        <taxon>Gigaspora</taxon>
    </lineage>
</organism>
<evidence type="ECO:0000313" key="3">
    <source>
        <dbReference type="Proteomes" id="UP000266673"/>
    </source>
</evidence>